<comment type="similarity">
    <text evidence="2">Belongs to the interleukin-1 receptor family.</text>
</comment>
<dbReference type="InterPro" id="IPR000157">
    <property type="entry name" value="TIR_dom"/>
</dbReference>
<evidence type="ECO:0000256" key="14">
    <source>
        <dbReference type="SAM" id="Phobius"/>
    </source>
</evidence>
<dbReference type="PROSITE" id="PS50104">
    <property type="entry name" value="TIR"/>
    <property type="match status" value="1"/>
</dbReference>
<feature type="transmembrane region" description="Helical" evidence="14">
    <location>
        <begin position="330"/>
        <end position="354"/>
    </location>
</feature>
<dbReference type="InterPro" id="IPR035897">
    <property type="entry name" value="Toll_tir_struct_dom_sf"/>
</dbReference>
<keyword evidence="9" id="KW-1015">Disulfide bond</keyword>
<evidence type="ECO:0000256" key="15">
    <source>
        <dbReference type="SAM" id="SignalP"/>
    </source>
</evidence>
<evidence type="ECO:0000256" key="5">
    <source>
        <dbReference type="ARBA" id="ARBA00022737"/>
    </source>
</evidence>
<dbReference type="PANTHER" id="PTHR11890:SF26">
    <property type="entry name" value="INTERLEUKIN-1 RECEPTOR TYPE 1"/>
    <property type="match status" value="1"/>
</dbReference>
<evidence type="ECO:0000256" key="12">
    <source>
        <dbReference type="ARBA" id="ARBA00023319"/>
    </source>
</evidence>
<keyword evidence="14" id="KW-0472">Membrane</keyword>
<keyword evidence="10" id="KW-0675">Receptor</keyword>
<evidence type="ECO:0000256" key="3">
    <source>
        <dbReference type="ARBA" id="ARBA00022692"/>
    </source>
</evidence>
<dbReference type="InterPro" id="IPR003599">
    <property type="entry name" value="Ig_sub"/>
</dbReference>
<dbReference type="SUPFAM" id="SSF52200">
    <property type="entry name" value="Toll/Interleukin receptor TIR domain"/>
    <property type="match status" value="1"/>
</dbReference>
<comment type="caution">
    <text evidence="18">The sequence shown here is derived from an EMBL/GenBank/DDBJ whole genome shotgun (WGS) entry which is preliminary data.</text>
</comment>
<evidence type="ECO:0000259" key="17">
    <source>
        <dbReference type="PROSITE" id="PS50835"/>
    </source>
</evidence>
<gene>
    <name evidence="18" type="ORF">MATL_G00151470</name>
</gene>
<evidence type="ECO:0000256" key="10">
    <source>
        <dbReference type="ARBA" id="ARBA00023170"/>
    </source>
</evidence>
<feature type="signal peptide" evidence="15">
    <location>
        <begin position="1"/>
        <end position="18"/>
    </location>
</feature>
<feature type="domain" description="TIR" evidence="16">
    <location>
        <begin position="376"/>
        <end position="537"/>
    </location>
</feature>
<dbReference type="FunFam" id="2.60.40.10:FF:000284">
    <property type="entry name" value="interleukin-1 receptor accessory protein-like 1"/>
    <property type="match status" value="1"/>
</dbReference>
<dbReference type="FunFam" id="3.40.50.10140:FF:000009">
    <property type="entry name" value="X-linked interleukin-1 receptor accessory protein-like 1"/>
    <property type="match status" value="1"/>
</dbReference>
<dbReference type="SUPFAM" id="SSF48726">
    <property type="entry name" value="Immunoglobulin"/>
    <property type="match status" value="3"/>
</dbReference>
<evidence type="ECO:0000313" key="19">
    <source>
        <dbReference type="Proteomes" id="UP001046870"/>
    </source>
</evidence>
<dbReference type="OrthoDB" id="6132459at2759"/>
<evidence type="ECO:0000256" key="13">
    <source>
        <dbReference type="SAM" id="MobiDB-lite"/>
    </source>
</evidence>
<dbReference type="PRINTS" id="PR01536">
    <property type="entry name" value="INTRLKN1R12F"/>
</dbReference>
<dbReference type="InterPro" id="IPR015621">
    <property type="entry name" value="IL-1_rcpt_fam"/>
</dbReference>
<keyword evidence="3 14" id="KW-0812">Transmembrane</keyword>
<keyword evidence="12" id="KW-0393">Immunoglobulin domain</keyword>
<dbReference type="SMART" id="SM00409">
    <property type="entry name" value="IG"/>
    <property type="match status" value="3"/>
</dbReference>
<dbReference type="Gene3D" id="3.40.50.10140">
    <property type="entry name" value="Toll/interleukin-1 receptor homology (TIR) domain"/>
    <property type="match status" value="1"/>
</dbReference>
<dbReference type="EMBL" id="JAFDVH010000012">
    <property type="protein sequence ID" value="KAG7467262.1"/>
    <property type="molecule type" value="Genomic_DNA"/>
</dbReference>
<dbReference type="InterPro" id="IPR036179">
    <property type="entry name" value="Ig-like_dom_sf"/>
</dbReference>
<proteinExistence type="inferred from homology"/>
<dbReference type="SMART" id="SM00255">
    <property type="entry name" value="TIR"/>
    <property type="match status" value="1"/>
</dbReference>
<feature type="region of interest" description="Disordered" evidence="13">
    <location>
        <begin position="546"/>
        <end position="572"/>
    </location>
</feature>
<dbReference type="Pfam" id="PF13927">
    <property type="entry name" value="Ig_3"/>
    <property type="match status" value="1"/>
</dbReference>
<feature type="chain" id="PRO_5039194625" evidence="15">
    <location>
        <begin position="19"/>
        <end position="572"/>
    </location>
</feature>
<evidence type="ECO:0000256" key="7">
    <source>
        <dbReference type="ARBA" id="ARBA00022989"/>
    </source>
</evidence>
<keyword evidence="11" id="KW-0325">Glycoprotein</keyword>
<accession>A0A9D3PUI0</accession>
<evidence type="ECO:0000259" key="16">
    <source>
        <dbReference type="PROSITE" id="PS50104"/>
    </source>
</evidence>
<dbReference type="PROSITE" id="PS50835">
    <property type="entry name" value="IG_LIKE"/>
    <property type="match status" value="3"/>
</dbReference>
<dbReference type="GO" id="GO:0016787">
    <property type="term" value="F:hydrolase activity"/>
    <property type="evidence" value="ECO:0007669"/>
    <property type="project" value="UniProtKB-KW"/>
</dbReference>
<evidence type="ECO:0000256" key="8">
    <source>
        <dbReference type="ARBA" id="ARBA00023027"/>
    </source>
</evidence>
<keyword evidence="6" id="KW-0378">Hydrolase</keyword>
<evidence type="ECO:0000256" key="11">
    <source>
        <dbReference type="ARBA" id="ARBA00023180"/>
    </source>
</evidence>
<dbReference type="InterPro" id="IPR007110">
    <property type="entry name" value="Ig-like_dom"/>
</dbReference>
<comment type="subcellular location">
    <subcellularLocation>
        <location evidence="1">Membrane</location>
        <topology evidence="1">Single-pass type I membrane protein</topology>
    </subcellularLocation>
</comment>
<dbReference type="Gene3D" id="2.60.40.10">
    <property type="entry name" value="Immunoglobulins"/>
    <property type="match status" value="3"/>
</dbReference>
<dbReference type="PANTHER" id="PTHR11890">
    <property type="entry name" value="INTERLEUKIN-1 RECEPTOR FAMILY MEMBER"/>
    <property type="match status" value="1"/>
</dbReference>
<evidence type="ECO:0000256" key="1">
    <source>
        <dbReference type="ARBA" id="ARBA00004479"/>
    </source>
</evidence>
<reference evidence="18" key="1">
    <citation type="submission" date="2021-01" db="EMBL/GenBank/DDBJ databases">
        <authorList>
            <person name="Zahm M."/>
            <person name="Roques C."/>
            <person name="Cabau C."/>
            <person name="Klopp C."/>
            <person name="Donnadieu C."/>
            <person name="Jouanno E."/>
            <person name="Lampietro C."/>
            <person name="Louis A."/>
            <person name="Herpin A."/>
            <person name="Echchiki A."/>
            <person name="Berthelot C."/>
            <person name="Parey E."/>
            <person name="Roest-Crollius H."/>
            <person name="Braasch I."/>
            <person name="Postlethwait J."/>
            <person name="Bobe J."/>
            <person name="Montfort J."/>
            <person name="Bouchez O."/>
            <person name="Begum T."/>
            <person name="Mejri S."/>
            <person name="Adams A."/>
            <person name="Chen W.-J."/>
            <person name="Guiguen Y."/>
        </authorList>
    </citation>
    <scope>NUCLEOTIDE SEQUENCE</scope>
    <source>
        <strain evidence="18">YG-15Mar2019-1</strain>
        <tissue evidence="18">Brain</tissue>
    </source>
</reference>
<evidence type="ECO:0000256" key="4">
    <source>
        <dbReference type="ARBA" id="ARBA00022729"/>
    </source>
</evidence>
<keyword evidence="8" id="KW-0520">NAD</keyword>
<dbReference type="AlphaFoldDB" id="A0A9D3PUI0"/>
<feature type="domain" description="Ig-like" evidence="17">
    <location>
        <begin position="221"/>
        <end position="325"/>
    </location>
</feature>
<name>A0A9D3PUI0_MEGAT</name>
<dbReference type="Pfam" id="PF01582">
    <property type="entry name" value="TIR"/>
    <property type="match status" value="1"/>
</dbReference>
<sequence length="572" mass="65504">MKDIFFIFLFSAWKFTSAQTNTSAPCKPVTLPSTRLRVTEKEAICLICNDSLYTKRNATEFSWRKNGNQDITSSEDQRIHHHGGALFFLPVLLNDTGVYSCNWQGPEQCANITFEVIVYEANPFNRSVLYTSIEEQVRNPGITCPDFAEGLCKGGKGTLVWYKDFKLIPNESEAKLRINDASKNDEGIYTCKCSWEHNGTIFNTSASRELKIKAPSVLYHPEIQSPKSNATETAELGSPKTLVCEVFFGYNVDDFCEVWWEINGKDKEKWESRYSENVTREVKDEASIQKAVLTISSVSESDFHSSFTCFAMNNHVWVNSSVFLKPRETIYTLIIVSTCVVLVFVLALVALTFFRIDLVLLFRGVFRMHRCPADGKIYDAYVIYQRHNLDKAVEEKMGRFVSTVLPDVLERKCGYRLFIHGRDDLPGEDHMELIETRMKLSRRLIVILTPGTGRGYEPGAVPEDYDRQVGLHHALVQGELRVILIELVKMDSYSHLPQGLQHLVLKSAPLRWKEERRKGHSPHSPHSRFWKHVRYMMPVPTVICARPRRHKTLKQKSPLEDQSPLSPMEVLP</sequence>
<dbReference type="Proteomes" id="UP001046870">
    <property type="component" value="Chromosome 12"/>
</dbReference>
<dbReference type="PRINTS" id="PR01537">
    <property type="entry name" value="INTRLKN1R1F"/>
</dbReference>
<protein>
    <submittedName>
        <fullName evidence="18">Uncharacterized protein</fullName>
    </submittedName>
</protein>
<keyword evidence="19" id="KW-1185">Reference proteome</keyword>
<feature type="domain" description="Ig-like" evidence="17">
    <location>
        <begin position="28"/>
        <end position="113"/>
    </location>
</feature>
<evidence type="ECO:0000256" key="9">
    <source>
        <dbReference type="ARBA" id="ARBA00023157"/>
    </source>
</evidence>
<evidence type="ECO:0000256" key="2">
    <source>
        <dbReference type="ARBA" id="ARBA00009752"/>
    </source>
</evidence>
<organism evidence="18 19">
    <name type="scientific">Megalops atlanticus</name>
    <name type="common">Tarpon</name>
    <name type="synonym">Clupea gigantea</name>
    <dbReference type="NCBI Taxonomy" id="7932"/>
    <lineage>
        <taxon>Eukaryota</taxon>
        <taxon>Metazoa</taxon>
        <taxon>Chordata</taxon>
        <taxon>Craniata</taxon>
        <taxon>Vertebrata</taxon>
        <taxon>Euteleostomi</taxon>
        <taxon>Actinopterygii</taxon>
        <taxon>Neopterygii</taxon>
        <taxon>Teleostei</taxon>
        <taxon>Elopiformes</taxon>
        <taxon>Megalopidae</taxon>
        <taxon>Megalops</taxon>
    </lineage>
</organism>
<keyword evidence="4 15" id="KW-0732">Signal</keyword>
<keyword evidence="7 14" id="KW-1133">Transmembrane helix</keyword>
<keyword evidence="5" id="KW-0677">Repeat</keyword>
<dbReference type="GO" id="GO:0016020">
    <property type="term" value="C:membrane"/>
    <property type="evidence" value="ECO:0007669"/>
    <property type="project" value="UniProtKB-SubCell"/>
</dbReference>
<dbReference type="InterPro" id="IPR004074">
    <property type="entry name" value="IL-1_rcpt_I/II-typ"/>
</dbReference>
<dbReference type="GO" id="GO:0004908">
    <property type="term" value="F:interleukin-1 receptor activity"/>
    <property type="evidence" value="ECO:0007669"/>
    <property type="project" value="InterPro"/>
</dbReference>
<feature type="domain" description="Ig-like" evidence="17">
    <location>
        <begin position="142"/>
        <end position="207"/>
    </location>
</feature>
<dbReference type="InterPro" id="IPR013783">
    <property type="entry name" value="Ig-like_fold"/>
</dbReference>
<evidence type="ECO:0000256" key="6">
    <source>
        <dbReference type="ARBA" id="ARBA00022801"/>
    </source>
</evidence>
<evidence type="ECO:0000313" key="18">
    <source>
        <dbReference type="EMBL" id="KAG7467262.1"/>
    </source>
</evidence>